<comment type="caution">
    <text evidence="2">The sequence shown here is derived from an EMBL/GenBank/DDBJ whole genome shotgun (WGS) entry which is preliminary data.</text>
</comment>
<evidence type="ECO:0000313" key="2">
    <source>
        <dbReference type="EMBL" id="GBF96725.1"/>
    </source>
</evidence>
<organism evidence="2 3">
    <name type="scientific">Raphidocelis subcapitata</name>
    <dbReference type="NCBI Taxonomy" id="307507"/>
    <lineage>
        <taxon>Eukaryota</taxon>
        <taxon>Viridiplantae</taxon>
        <taxon>Chlorophyta</taxon>
        <taxon>core chlorophytes</taxon>
        <taxon>Chlorophyceae</taxon>
        <taxon>CS clade</taxon>
        <taxon>Sphaeropleales</taxon>
        <taxon>Selenastraceae</taxon>
        <taxon>Raphidocelis</taxon>
    </lineage>
</organism>
<dbReference type="EMBL" id="BDRX01000085">
    <property type="protein sequence ID" value="GBF96725.1"/>
    <property type="molecule type" value="Genomic_DNA"/>
</dbReference>
<gene>
    <name evidence="2" type="ORF">Rsub_09467</name>
</gene>
<dbReference type="InParanoid" id="A0A2V0PI19"/>
<dbReference type="AlphaFoldDB" id="A0A2V0PI19"/>
<keyword evidence="3" id="KW-1185">Reference proteome</keyword>
<accession>A0A2V0PI19</accession>
<name>A0A2V0PI19_9CHLO</name>
<feature type="signal peptide" evidence="1">
    <location>
        <begin position="1"/>
        <end position="19"/>
    </location>
</feature>
<proteinExistence type="predicted"/>
<evidence type="ECO:0000313" key="3">
    <source>
        <dbReference type="Proteomes" id="UP000247498"/>
    </source>
</evidence>
<evidence type="ECO:0000256" key="1">
    <source>
        <dbReference type="SAM" id="SignalP"/>
    </source>
</evidence>
<reference evidence="2 3" key="1">
    <citation type="journal article" date="2018" name="Sci. Rep.">
        <title>Raphidocelis subcapitata (=Pseudokirchneriella subcapitata) provides an insight into genome evolution and environmental adaptations in the Sphaeropleales.</title>
        <authorList>
            <person name="Suzuki S."/>
            <person name="Yamaguchi H."/>
            <person name="Nakajima N."/>
            <person name="Kawachi M."/>
        </authorList>
    </citation>
    <scope>NUCLEOTIDE SEQUENCE [LARGE SCALE GENOMIC DNA]</scope>
    <source>
        <strain evidence="2 3">NIES-35</strain>
    </source>
</reference>
<evidence type="ECO:0008006" key="4">
    <source>
        <dbReference type="Google" id="ProtNLM"/>
    </source>
</evidence>
<dbReference type="Proteomes" id="UP000247498">
    <property type="component" value="Unassembled WGS sequence"/>
</dbReference>
<sequence>MAPITIVAVLALFCGRVAAHPHMIKASGNGTNDLWLAPAVCSDHPSAALGTAHPVLVANSPQLTFAVKSKGEVVTKLCPGLKYKVTVDFGDPGTDAPFGYCALVTASLGQLSRSEKECPNKSVVTKVKKPKVLRYKAPCNSTAYSVQFKATGSTGPGMQLIQNQQTLQADPTCASKKCSKA</sequence>
<feature type="chain" id="PRO_5015929015" description="MD-2-related lipid-recognition domain-containing protein" evidence="1">
    <location>
        <begin position="20"/>
        <end position="181"/>
    </location>
</feature>
<keyword evidence="1" id="KW-0732">Signal</keyword>
<protein>
    <recommendedName>
        <fullName evidence="4">MD-2-related lipid-recognition domain-containing protein</fullName>
    </recommendedName>
</protein>